<name>A0AAD4IRP7_PERFH</name>
<sequence>MADHTEKPNLPLMMRFKLFIGSFLYQLCLRSDGTINRRLLSFFDPKTPAASAVVGDISVSSSDISVDPSRDLWFRLFFPSTAAAKLPLIVYFHGGGFSCFSADSKVCDNFCRTLAGELPAVVASVNYRLAPEHKCPSQYDDGFDAVKFISEKGYHILPPSTDLERCFLAGDSAGGNIAHHVAVRAGRDGIKLAGVVAVQPFFGGEERTESEVRLAKAHVLTAEGADALWRGFLPAGADRNHPAARVFGGGDDELMKSVEFPRTLVVVGGLDPLQDWQRKYVKWLEKCGKQVELIEYAHAFHSFYSFQELHDFGLLLQDVRGFIAK</sequence>
<dbReference type="Gene3D" id="3.40.50.1820">
    <property type="entry name" value="alpha/beta hydrolase"/>
    <property type="match status" value="1"/>
</dbReference>
<dbReference type="InterPro" id="IPR029058">
    <property type="entry name" value="AB_hydrolase_fold"/>
</dbReference>
<dbReference type="PANTHER" id="PTHR23024">
    <property type="entry name" value="ARYLACETAMIDE DEACETYLASE"/>
    <property type="match status" value="1"/>
</dbReference>
<reference evidence="3 4" key="1">
    <citation type="journal article" date="2021" name="Nat. Commun.">
        <title>Incipient diploidization of the medicinal plant Perilla within 10,000 years.</title>
        <authorList>
            <person name="Zhang Y."/>
            <person name="Shen Q."/>
            <person name="Leng L."/>
            <person name="Zhang D."/>
            <person name="Chen S."/>
            <person name="Shi Y."/>
            <person name="Ning Z."/>
            <person name="Chen S."/>
        </authorList>
    </citation>
    <scope>NUCLEOTIDE SEQUENCE [LARGE SCALE GENOMIC DNA]</scope>
    <source>
        <strain evidence="4">cv. PC099</strain>
    </source>
</reference>
<comment type="caution">
    <text evidence="3">The sequence shown here is derived from an EMBL/GenBank/DDBJ whole genome shotgun (WGS) entry which is preliminary data.</text>
</comment>
<evidence type="ECO:0000313" key="3">
    <source>
        <dbReference type="EMBL" id="KAH6820069.1"/>
    </source>
</evidence>
<dbReference type="SUPFAM" id="SSF53474">
    <property type="entry name" value="alpha/beta-Hydrolases"/>
    <property type="match status" value="1"/>
</dbReference>
<feature type="domain" description="Alpha/beta hydrolase fold-3" evidence="2">
    <location>
        <begin position="89"/>
        <end position="304"/>
    </location>
</feature>
<evidence type="ECO:0000259" key="2">
    <source>
        <dbReference type="Pfam" id="PF07859"/>
    </source>
</evidence>
<dbReference type="GO" id="GO:0016787">
    <property type="term" value="F:hydrolase activity"/>
    <property type="evidence" value="ECO:0007669"/>
    <property type="project" value="InterPro"/>
</dbReference>
<comment type="similarity">
    <text evidence="1">Belongs to the 'GDXG' lipolytic enzyme family.</text>
</comment>
<gene>
    <name evidence="3" type="ORF">C2S53_013643</name>
</gene>
<dbReference type="PANTHER" id="PTHR23024:SF24">
    <property type="entry name" value="ALPHA_BETA HYDROLASE FOLD-3 DOMAIN-CONTAINING PROTEIN"/>
    <property type="match status" value="1"/>
</dbReference>
<proteinExistence type="inferred from homology"/>
<evidence type="ECO:0000256" key="1">
    <source>
        <dbReference type="ARBA" id="ARBA00010515"/>
    </source>
</evidence>
<protein>
    <recommendedName>
        <fullName evidence="2">Alpha/beta hydrolase fold-3 domain-containing protein</fullName>
    </recommendedName>
</protein>
<dbReference type="AlphaFoldDB" id="A0AAD4IRP7"/>
<dbReference type="EMBL" id="SDAM02004710">
    <property type="protein sequence ID" value="KAH6820069.1"/>
    <property type="molecule type" value="Genomic_DNA"/>
</dbReference>
<dbReference type="Pfam" id="PF07859">
    <property type="entry name" value="Abhydrolase_3"/>
    <property type="match status" value="1"/>
</dbReference>
<dbReference type="InterPro" id="IPR050466">
    <property type="entry name" value="Carboxylest/Gibb_receptor"/>
</dbReference>
<dbReference type="Proteomes" id="UP001190926">
    <property type="component" value="Unassembled WGS sequence"/>
</dbReference>
<organism evidence="3 4">
    <name type="scientific">Perilla frutescens var. hirtella</name>
    <name type="common">Perilla citriodora</name>
    <name type="synonym">Perilla setoyensis</name>
    <dbReference type="NCBI Taxonomy" id="608512"/>
    <lineage>
        <taxon>Eukaryota</taxon>
        <taxon>Viridiplantae</taxon>
        <taxon>Streptophyta</taxon>
        <taxon>Embryophyta</taxon>
        <taxon>Tracheophyta</taxon>
        <taxon>Spermatophyta</taxon>
        <taxon>Magnoliopsida</taxon>
        <taxon>eudicotyledons</taxon>
        <taxon>Gunneridae</taxon>
        <taxon>Pentapetalae</taxon>
        <taxon>asterids</taxon>
        <taxon>lamiids</taxon>
        <taxon>Lamiales</taxon>
        <taxon>Lamiaceae</taxon>
        <taxon>Nepetoideae</taxon>
        <taxon>Elsholtzieae</taxon>
        <taxon>Perilla</taxon>
    </lineage>
</organism>
<dbReference type="InterPro" id="IPR013094">
    <property type="entry name" value="AB_hydrolase_3"/>
</dbReference>
<accession>A0AAD4IRP7</accession>
<evidence type="ECO:0000313" key="4">
    <source>
        <dbReference type="Proteomes" id="UP001190926"/>
    </source>
</evidence>
<keyword evidence="4" id="KW-1185">Reference proteome</keyword>